<feature type="chain" id="PRO_5025617029" description="Rhodopsin domain-containing protein" evidence="3">
    <location>
        <begin position="19"/>
        <end position="354"/>
    </location>
</feature>
<keyword evidence="2" id="KW-0812">Transmembrane</keyword>
<feature type="region of interest" description="Disordered" evidence="1">
    <location>
        <begin position="228"/>
        <end position="263"/>
    </location>
</feature>
<feature type="signal peptide" evidence="3">
    <location>
        <begin position="1"/>
        <end position="18"/>
    </location>
</feature>
<feature type="domain" description="Rhodopsin" evidence="4">
    <location>
        <begin position="7"/>
        <end position="194"/>
    </location>
</feature>
<organism evidence="5 6">
    <name type="scientific">Lophiostoma macrostomum CBS 122681</name>
    <dbReference type="NCBI Taxonomy" id="1314788"/>
    <lineage>
        <taxon>Eukaryota</taxon>
        <taxon>Fungi</taxon>
        <taxon>Dikarya</taxon>
        <taxon>Ascomycota</taxon>
        <taxon>Pezizomycotina</taxon>
        <taxon>Dothideomycetes</taxon>
        <taxon>Pleosporomycetidae</taxon>
        <taxon>Pleosporales</taxon>
        <taxon>Lophiostomataceae</taxon>
        <taxon>Lophiostoma</taxon>
    </lineage>
</organism>
<dbReference type="PANTHER" id="PTHR38794:SF3">
    <property type="entry name" value="INTEGRAL MEMBRANE PROTEIN"/>
    <property type="match status" value="1"/>
</dbReference>
<dbReference type="PANTHER" id="PTHR38794">
    <property type="entry name" value="INTEGRAL MEMBRANE PROTEIN"/>
    <property type="match status" value="1"/>
</dbReference>
<feature type="transmembrane region" description="Helical" evidence="2">
    <location>
        <begin position="79"/>
        <end position="100"/>
    </location>
</feature>
<feature type="transmembrane region" description="Helical" evidence="2">
    <location>
        <begin position="155"/>
        <end position="178"/>
    </location>
</feature>
<feature type="transmembrane region" description="Helical" evidence="2">
    <location>
        <begin position="120"/>
        <end position="143"/>
    </location>
</feature>
<keyword evidence="6" id="KW-1185">Reference proteome</keyword>
<dbReference type="Pfam" id="PF20684">
    <property type="entry name" value="Fung_rhodopsin"/>
    <property type="match status" value="1"/>
</dbReference>
<evidence type="ECO:0000259" key="4">
    <source>
        <dbReference type="Pfam" id="PF20684"/>
    </source>
</evidence>
<evidence type="ECO:0000313" key="5">
    <source>
        <dbReference type="EMBL" id="KAF2659216.1"/>
    </source>
</evidence>
<sequence length="354" mass="39525">MGCSCWASLILAISSSVCLHLSVKRGLGGHYTSISESHADAMYKLNYAAELMSVAAIGTAKANVIMLCDRIATARARSYYIVLAVVTAWFVFALLATAFQCPLPQPWNVYPSRCPSHYRIQYPIIGLNVLTDALLAMWILPTLSMLLMDSSKRGSVLFLFGARIFVCGFAIVQLITVIRHNQDADITCEWLEELICVVHLSVLLATIPRTNRFIPSLQSTRLTDFELSSKHSTSNPGALPTAPDKSHRRGRSTSDSGHSNRSLVDLPLKLTPSLERNFRTHITSQTERHEDKSEKDGVGDWRRYIGRAKDDEVRTAFGEHIIQTREVTQEIEVVAPQKSKWTIAKPRRLSRGTK</sequence>
<reference evidence="5" key="1">
    <citation type="journal article" date="2020" name="Stud. Mycol.">
        <title>101 Dothideomycetes genomes: a test case for predicting lifestyles and emergence of pathogens.</title>
        <authorList>
            <person name="Haridas S."/>
            <person name="Albert R."/>
            <person name="Binder M."/>
            <person name="Bloem J."/>
            <person name="Labutti K."/>
            <person name="Salamov A."/>
            <person name="Andreopoulos B."/>
            <person name="Baker S."/>
            <person name="Barry K."/>
            <person name="Bills G."/>
            <person name="Bluhm B."/>
            <person name="Cannon C."/>
            <person name="Castanera R."/>
            <person name="Culley D."/>
            <person name="Daum C."/>
            <person name="Ezra D."/>
            <person name="Gonzalez J."/>
            <person name="Henrissat B."/>
            <person name="Kuo A."/>
            <person name="Liang C."/>
            <person name="Lipzen A."/>
            <person name="Lutzoni F."/>
            <person name="Magnuson J."/>
            <person name="Mondo S."/>
            <person name="Nolan M."/>
            <person name="Ohm R."/>
            <person name="Pangilinan J."/>
            <person name="Park H.-J."/>
            <person name="Ramirez L."/>
            <person name="Alfaro M."/>
            <person name="Sun H."/>
            <person name="Tritt A."/>
            <person name="Yoshinaga Y."/>
            <person name="Zwiers L.-H."/>
            <person name="Turgeon B."/>
            <person name="Goodwin S."/>
            <person name="Spatafora J."/>
            <person name="Crous P."/>
            <person name="Grigoriev I."/>
        </authorList>
    </citation>
    <scope>NUCLEOTIDE SEQUENCE</scope>
    <source>
        <strain evidence="5">CBS 122681</strain>
    </source>
</reference>
<dbReference type="OrthoDB" id="3918601at2759"/>
<protein>
    <recommendedName>
        <fullName evidence="4">Rhodopsin domain-containing protein</fullName>
    </recommendedName>
</protein>
<evidence type="ECO:0000256" key="1">
    <source>
        <dbReference type="SAM" id="MobiDB-lite"/>
    </source>
</evidence>
<accession>A0A6A6TIG6</accession>
<keyword evidence="3" id="KW-0732">Signal</keyword>
<dbReference type="EMBL" id="MU004308">
    <property type="protein sequence ID" value="KAF2659216.1"/>
    <property type="molecule type" value="Genomic_DNA"/>
</dbReference>
<evidence type="ECO:0000256" key="2">
    <source>
        <dbReference type="SAM" id="Phobius"/>
    </source>
</evidence>
<evidence type="ECO:0000313" key="6">
    <source>
        <dbReference type="Proteomes" id="UP000799324"/>
    </source>
</evidence>
<dbReference type="AlphaFoldDB" id="A0A6A6TIG6"/>
<feature type="compositionally biased region" description="Polar residues" evidence="1">
    <location>
        <begin position="253"/>
        <end position="262"/>
    </location>
</feature>
<dbReference type="Proteomes" id="UP000799324">
    <property type="component" value="Unassembled WGS sequence"/>
</dbReference>
<gene>
    <name evidence="5" type="ORF">K491DRAFT_689340</name>
</gene>
<proteinExistence type="predicted"/>
<evidence type="ECO:0000256" key="3">
    <source>
        <dbReference type="SAM" id="SignalP"/>
    </source>
</evidence>
<keyword evidence="2" id="KW-1133">Transmembrane helix</keyword>
<keyword evidence="2" id="KW-0472">Membrane</keyword>
<name>A0A6A6TIG6_9PLEO</name>
<dbReference type="InterPro" id="IPR049326">
    <property type="entry name" value="Rhodopsin_dom_fungi"/>
</dbReference>